<feature type="domain" description="C2H2-type" evidence="7">
    <location>
        <begin position="353"/>
        <end position="382"/>
    </location>
</feature>
<feature type="domain" description="C2H2-type" evidence="7">
    <location>
        <begin position="383"/>
        <end position="410"/>
    </location>
</feature>
<dbReference type="FunFam" id="3.30.160.60:FF:000007">
    <property type="entry name" value="Basic krueppel-like factor 3"/>
    <property type="match status" value="1"/>
</dbReference>
<dbReference type="Proteomes" id="UP000265120">
    <property type="component" value="Chromosome 13"/>
</dbReference>
<dbReference type="InterPro" id="IPR013087">
    <property type="entry name" value="Znf_C2H2_type"/>
</dbReference>
<dbReference type="SMART" id="SM00355">
    <property type="entry name" value="ZnF_C2H2"/>
    <property type="match status" value="3"/>
</dbReference>
<dbReference type="Gene3D" id="3.30.160.60">
    <property type="entry name" value="Classic Zinc Finger"/>
    <property type="match status" value="3"/>
</dbReference>
<dbReference type="InParanoid" id="A0A3P8VFB9"/>
<keyword evidence="2" id="KW-0677">Repeat</keyword>
<keyword evidence="4" id="KW-0862">Zinc</keyword>
<dbReference type="PROSITE" id="PS00028">
    <property type="entry name" value="ZINC_FINGER_C2H2_1"/>
    <property type="match status" value="3"/>
</dbReference>
<reference evidence="8 9" key="1">
    <citation type="journal article" date="2014" name="Nat. Genet.">
        <title>Whole-genome sequence of a flatfish provides insights into ZW sex chromosome evolution and adaptation to a benthic lifestyle.</title>
        <authorList>
            <person name="Chen S."/>
            <person name="Zhang G."/>
            <person name="Shao C."/>
            <person name="Huang Q."/>
            <person name="Liu G."/>
            <person name="Zhang P."/>
            <person name="Song W."/>
            <person name="An N."/>
            <person name="Chalopin D."/>
            <person name="Volff J.N."/>
            <person name="Hong Y."/>
            <person name="Li Q."/>
            <person name="Sha Z."/>
            <person name="Zhou H."/>
            <person name="Xie M."/>
            <person name="Yu Q."/>
            <person name="Liu Y."/>
            <person name="Xiang H."/>
            <person name="Wang N."/>
            <person name="Wu K."/>
            <person name="Yang C."/>
            <person name="Zhou Q."/>
            <person name="Liao X."/>
            <person name="Yang L."/>
            <person name="Hu Q."/>
            <person name="Zhang J."/>
            <person name="Meng L."/>
            <person name="Jin L."/>
            <person name="Tian Y."/>
            <person name="Lian J."/>
            <person name="Yang J."/>
            <person name="Miao G."/>
            <person name="Liu S."/>
            <person name="Liang Z."/>
            <person name="Yan F."/>
            <person name="Li Y."/>
            <person name="Sun B."/>
            <person name="Zhang H."/>
            <person name="Zhang J."/>
            <person name="Zhu Y."/>
            <person name="Du M."/>
            <person name="Zhao Y."/>
            <person name="Schartl M."/>
            <person name="Tang Q."/>
            <person name="Wang J."/>
        </authorList>
    </citation>
    <scope>NUCLEOTIDE SEQUENCE</scope>
</reference>
<dbReference type="GeneTree" id="ENSGT00940000159405"/>
<dbReference type="PANTHER" id="PTHR23235">
    <property type="entry name" value="KRUEPPEL-LIKE TRANSCRIPTION FACTOR"/>
    <property type="match status" value="1"/>
</dbReference>
<reference evidence="8" key="3">
    <citation type="submission" date="2025-09" db="UniProtKB">
        <authorList>
            <consortium name="Ensembl"/>
        </authorList>
    </citation>
    <scope>IDENTIFICATION</scope>
</reference>
<keyword evidence="9" id="KW-1185">Reference proteome</keyword>
<dbReference type="GO" id="GO:0000978">
    <property type="term" value="F:RNA polymerase II cis-regulatory region sequence-specific DNA binding"/>
    <property type="evidence" value="ECO:0007669"/>
    <property type="project" value="TreeGrafter"/>
</dbReference>
<dbReference type="GO" id="GO:0000981">
    <property type="term" value="F:DNA-binding transcription factor activity, RNA polymerase II-specific"/>
    <property type="evidence" value="ECO:0007669"/>
    <property type="project" value="TreeGrafter"/>
</dbReference>
<evidence type="ECO:0000259" key="7">
    <source>
        <dbReference type="PROSITE" id="PS50157"/>
    </source>
</evidence>
<evidence type="ECO:0000256" key="5">
    <source>
        <dbReference type="PROSITE-ProRule" id="PRU00042"/>
    </source>
</evidence>
<organism evidence="8 9">
    <name type="scientific">Cynoglossus semilaevis</name>
    <name type="common">Tongue sole</name>
    <dbReference type="NCBI Taxonomy" id="244447"/>
    <lineage>
        <taxon>Eukaryota</taxon>
        <taxon>Metazoa</taxon>
        <taxon>Chordata</taxon>
        <taxon>Craniata</taxon>
        <taxon>Vertebrata</taxon>
        <taxon>Euteleostomi</taxon>
        <taxon>Actinopterygii</taxon>
        <taxon>Neopterygii</taxon>
        <taxon>Teleostei</taxon>
        <taxon>Neoteleostei</taxon>
        <taxon>Acanthomorphata</taxon>
        <taxon>Carangaria</taxon>
        <taxon>Pleuronectiformes</taxon>
        <taxon>Pleuronectoidei</taxon>
        <taxon>Cynoglossidae</taxon>
        <taxon>Cynoglossinae</taxon>
        <taxon>Cynoglossus</taxon>
    </lineage>
</organism>
<dbReference type="GO" id="GO:0008270">
    <property type="term" value="F:zinc ion binding"/>
    <property type="evidence" value="ECO:0007669"/>
    <property type="project" value="UniProtKB-KW"/>
</dbReference>
<dbReference type="KEGG" id="csem:103388639"/>
<dbReference type="Ensembl" id="ENSCSET00000013200.1">
    <property type="protein sequence ID" value="ENSCSEP00000013042.1"/>
    <property type="gene ID" value="ENSCSEG00000008428.1"/>
</dbReference>
<keyword evidence="3 5" id="KW-0863">Zinc-finger</keyword>
<feature type="domain" description="C2H2-type" evidence="7">
    <location>
        <begin position="323"/>
        <end position="352"/>
    </location>
</feature>
<proteinExistence type="predicted"/>
<evidence type="ECO:0000313" key="9">
    <source>
        <dbReference type="Proteomes" id="UP000265120"/>
    </source>
</evidence>
<sequence length="434" mass="47912">MTKTMFNMDSEDLHSAMQRVDEGDMDAVETLMSMTYHWKNRSFKDGNFRPLTPSSDCSGEDCASTVSTASHDSTWCMTPPYSPLHCEATQLIPQAAAHYPESGSPTWQPVEDTNPAAPQQKFKCTSVIRHTADGQQCVHPILKESCKSYTKDSLQHLSSGDGLKNRGSDPRAPTPQKTVTVPNIVKETPNQKAVSCSSHDPVPPQCISTLSSGANQVSPVPVYCQILPVSSIATTGLQMPQQMSHKQTPAASLAQVFVLGGQVTQSPLMLLVPQSAVPTIYAKPALVTHDANKLPAIAPAPSSTPVEQKHSRVQAELPRVRSHVCPHKDCTKTYFKSSHLKAHVRTHTGEKPFKCKWEGCERRFARSDELSRHRRTHTGEKKFICHLCHSSFMRSDHLSKHARRHLTARKTPSWVLGLTQATDFIPKDATETKL</sequence>
<evidence type="ECO:0000256" key="2">
    <source>
        <dbReference type="ARBA" id="ARBA00022737"/>
    </source>
</evidence>
<accession>A0A3P8VFB9</accession>
<evidence type="ECO:0000256" key="4">
    <source>
        <dbReference type="ARBA" id="ARBA00022833"/>
    </source>
</evidence>
<dbReference type="Pfam" id="PF00096">
    <property type="entry name" value="zf-C2H2"/>
    <property type="match status" value="1"/>
</dbReference>
<name>A0A3P8VFB9_CYNSE</name>
<dbReference type="CDD" id="cd21572">
    <property type="entry name" value="KLF10_N"/>
    <property type="match status" value="1"/>
</dbReference>
<dbReference type="RefSeq" id="XP_008321930.1">
    <property type="nucleotide sequence ID" value="XM_008323708.1"/>
</dbReference>
<dbReference type="AlphaFoldDB" id="A0A3P8VFB9"/>
<evidence type="ECO:0000256" key="1">
    <source>
        <dbReference type="ARBA" id="ARBA00022723"/>
    </source>
</evidence>
<reference evidence="8" key="2">
    <citation type="submission" date="2025-08" db="UniProtKB">
        <authorList>
            <consortium name="Ensembl"/>
        </authorList>
    </citation>
    <scope>IDENTIFICATION</scope>
</reference>
<dbReference type="PROSITE" id="PS50157">
    <property type="entry name" value="ZINC_FINGER_C2H2_2"/>
    <property type="match status" value="3"/>
</dbReference>
<keyword evidence="1" id="KW-0479">Metal-binding</keyword>
<feature type="region of interest" description="Disordered" evidence="6">
    <location>
        <begin position="157"/>
        <end position="179"/>
    </location>
</feature>
<dbReference type="OMA" id="KHAEMRP"/>
<dbReference type="GeneID" id="103388639"/>
<evidence type="ECO:0000313" key="8">
    <source>
        <dbReference type="Ensembl" id="ENSCSEP00000013042.1"/>
    </source>
</evidence>
<dbReference type="SUPFAM" id="SSF57667">
    <property type="entry name" value="beta-beta-alpha zinc fingers"/>
    <property type="match status" value="2"/>
</dbReference>
<protein>
    <submittedName>
        <fullName evidence="8">KLF transcription factor 10</fullName>
    </submittedName>
</protein>
<dbReference type="PANTHER" id="PTHR23235:SF164">
    <property type="entry name" value="C2H2-TYPE DOMAIN-CONTAINING PROTEIN"/>
    <property type="match status" value="1"/>
</dbReference>
<dbReference type="InterPro" id="IPR036236">
    <property type="entry name" value="Znf_C2H2_sf"/>
</dbReference>
<dbReference type="OrthoDB" id="4748970at2759"/>
<evidence type="ECO:0000256" key="3">
    <source>
        <dbReference type="ARBA" id="ARBA00022771"/>
    </source>
</evidence>
<evidence type="ECO:0000256" key="6">
    <source>
        <dbReference type="SAM" id="MobiDB-lite"/>
    </source>
</evidence>